<name>A0A2S6C0I9_9PEZI</name>
<feature type="compositionally biased region" description="Basic and acidic residues" evidence="1">
    <location>
        <begin position="70"/>
        <end position="85"/>
    </location>
</feature>
<evidence type="ECO:0000313" key="3">
    <source>
        <dbReference type="Proteomes" id="UP000237631"/>
    </source>
</evidence>
<feature type="compositionally biased region" description="Basic residues" evidence="1">
    <location>
        <begin position="125"/>
        <end position="136"/>
    </location>
</feature>
<feature type="compositionally biased region" description="Basic and acidic residues" evidence="1">
    <location>
        <begin position="7"/>
        <end position="16"/>
    </location>
</feature>
<evidence type="ECO:0000256" key="1">
    <source>
        <dbReference type="SAM" id="MobiDB-lite"/>
    </source>
</evidence>
<dbReference type="OrthoDB" id="3917769at2759"/>
<dbReference type="Proteomes" id="UP000237631">
    <property type="component" value="Unassembled WGS sequence"/>
</dbReference>
<feature type="compositionally biased region" description="Basic residues" evidence="1">
    <location>
        <begin position="439"/>
        <end position="450"/>
    </location>
</feature>
<evidence type="ECO:0000313" key="2">
    <source>
        <dbReference type="EMBL" id="PPJ53247.1"/>
    </source>
</evidence>
<accession>A0A2S6C0I9</accession>
<comment type="caution">
    <text evidence="2">The sequence shown here is derived from an EMBL/GenBank/DDBJ whole genome shotgun (WGS) entry which is preliminary data.</text>
</comment>
<keyword evidence="3" id="KW-1185">Reference proteome</keyword>
<protein>
    <submittedName>
        <fullName evidence="2">Uncharacterized protein</fullName>
    </submittedName>
</protein>
<dbReference type="EMBL" id="PNEN01001539">
    <property type="protein sequence ID" value="PPJ53247.1"/>
    <property type="molecule type" value="Genomic_DNA"/>
</dbReference>
<feature type="region of interest" description="Disordered" evidence="1">
    <location>
        <begin position="1"/>
        <end position="180"/>
    </location>
</feature>
<feature type="region of interest" description="Disordered" evidence="1">
    <location>
        <begin position="567"/>
        <end position="639"/>
    </location>
</feature>
<feature type="compositionally biased region" description="Basic and acidic residues" evidence="1">
    <location>
        <begin position="272"/>
        <end position="283"/>
    </location>
</feature>
<sequence length="715" mass="77240">MATASPAKHDRIERHIQRQRGAGVRSLATSFGFSFGLPIAPPAPPAFGLTHAEERPAKRRKSSGVPAGQEKAEQKLAILKEDAEPQKNVSTNGEPRERSAANGEESEDIVHSKADDDDSVETRVMPKKPSRSKKVVKGVQSAAETSTAGAKAPAKKRGRPKKALDADDVEGNSAPDEPIDRVMAVTAAQIAMGVPSALTADVGAKSTSPDITKPATKRKGRPRKTPASEAVASAPSAPIQESVSQQPARPRRHAATTAMTKVSEGLLEEESDITKKRRDEVPKRAPRSKQRRTNDHAGPIEVMPNEEPEKSGDCADEPPTIEYQPDSDAQGARTQPEIARKTAQRRPAAKVHDTTGPDNEQAPLIRKPTKAATVTKVGNEGPAGKSAQTTNASSAPSARPRRQAAEVAEHKVASGFTEEASDISKKRRDPGSSTGVGRVHPKSSGRSKASHRPDMKLACEDEAPTSAFATDGEKKEDRTQVAGNDRELSRDRRPLAEAVVNICSVSPAKKTPDRSGKKTRQPVQKPAIPKKSAIESNIKESTRTTAAKKTKAGKIFVDRDAAQRVEDTRNNAILQDAAVSSRLGLESSETEPKKSYVDHGSLEDPFKARKSMHSEQETSRGKCRPESLKKQSRVKQNTNDINEDVDWLFDVPKPSVPKKRAAKQLPIARQEGKRMADASEIDLDDLLSNIATFVPQIKTSQDPPVQVRATRKKIQ</sequence>
<feature type="compositionally biased region" description="Basic and acidic residues" evidence="1">
    <location>
        <begin position="471"/>
        <end position="495"/>
    </location>
</feature>
<feature type="compositionally biased region" description="Basic residues" evidence="1">
    <location>
        <begin position="215"/>
        <end position="224"/>
    </location>
</feature>
<feature type="compositionally biased region" description="Low complexity" evidence="1">
    <location>
        <begin position="227"/>
        <end position="238"/>
    </location>
</feature>
<gene>
    <name evidence="2" type="ORF">CBER1_11926</name>
</gene>
<organism evidence="2 3">
    <name type="scientific">Cercospora berteroae</name>
    <dbReference type="NCBI Taxonomy" id="357750"/>
    <lineage>
        <taxon>Eukaryota</taxon>
        <taxon>Fungi</taxon>
        <taxon>Dikarya</taxon>
        <taxon>Ascomycota</taxon>
        <taxon>Pezizomycotina</taxon>
        <taxon>Dothideomycetes</taxon>
        <taxon>Dothideomycetidae</taxon>
        <taxon>Mycosphaerellales</taxon>
        <taxon>Mycosphaerellaceae</taxon>
        <taxon>Cercospora</taxon>
    </lineage>
</organism>
<dbReference type="AlphaFoldDB" id="A0A2S6C0I9"/>
<feature type="compositionally biased region" description="Basic and acidic residues" evidence="1">
    <location>
        <begin position="590"/>
        <end position="629"/>
    </location>
</feature>
<reference evidence="3" key="1">
    <citation type="journal article" date="2017" name="bioRxiv">
        <title>Conservation of a gene cluster reveals novel cercosporin biosynthetic mechanisms and extends production to the genus Colletotrichum.</title>
        <authorList>
            <person name="de Jonge R."/>
            <person name="Ebert M.K."/>
            <person name="Huitt-Roehl C.R."/>
            <person name="Pal P."/>
            <person name="Suttle J.C."/>
            <person name="Spanner R.E."/>
            <person name="Neubauer J.D."/>
            <person name="Jurick W.M.II."/>
            <person name="Stott K.A."/>
            <person name="Secor G.A."/>
            <person name="Thomma B.P.H.J."/>
            <person name="Van de Peer Y."/>
            <person name="Townsend C.A."/>
            <person name="Bolton M.D."/>
        </authorList>
    </citation>
    <scope>NUCLEOTIDE SEQUENCE [LARGE SCALE GENOMIC DNA]</scope>
    <source>
        <strain evidence="3">CBS538.71</strain>
    </source>
</reference>
<feature type="compositionally biased region" description="Basic and acidic residues" evidence="1">
    <location>
        <begin position="403"/>
        <end position="412"/>
    </location>
</feature>
<feature type="region of interest" description="Disordered" evidence="1">
    <location>
        <begin position="199"/>
        <end position="551"/>
    </location>
</feature>
<proteinExistence type="predicted"/>